<protein>
    <submittedName>
        <fullName evidence="2">Uncharacterized protein</fullName>
    </submittedName>
</protein>
<gene>
    <name evidence="2" type="ORF">I603_1601</name>
</gene>
<dbReference type="AlphaFoldDB" id="A0A1A7BF90"/>
<evidence type="ECO:0000256" key="1">
    <source>
        <dbReference type="SAM" id="MobiDB-lite"/>
    </source>
</evidence>
<sequence length="211" mass="23219">MQNTGGEPQGTLDQHRCGIVSSRRQAFDHSSQLIATDRVGREDGGNSRQSAYPLSDAAIPPRVGPLAAAVALGGQCLPRNHRRSRRKGPDHAFGTLAGCPPIVRGDWRSWFAPESFSHAWKHAISSSETSARKHRREPKSCRNRHILRASPMFFRGYPRDCLGAATASFRRSPDRTGWVPPVLPAKSRSACNGRPKVASVPMPGWYMTGNW</sequence>
<proteinExistence type="predicted"/>
<name>A0A1A7BF90_9SPHN</name>
<accession>A0A1A7BF90</accession>
<evidence type="ECO:0000313" key="2">
    <source>
        <dbReference type="EMBL" id="OBV11193.1"/>
    </source>
</evidence>
<organism evidence="2 3">
    <name type="scientific">Erythrobacter dokdonensis DSW-74</name>
    <dbReference type="NCBI Taxonomy" id="1300349"/>
    <lineage>
        <taxon>Bacteria</taxon>
        <taxon>Pseudomonadati</taxon>
        <taxon>Pseudomonadota</taxon>
        <taxon>Alphaproteobacteria</taxon>
        <taxon>Sphingomonadales</taxon>
        <taxon>Erythrobacteraceae</taxon>
        <taxon>Erythrobacter/Porphyrobacter group</taxon>
        <taxon>Erythrobacter</taxon>
    </lineage>
</organism>
<feature type="region of interest" description="Disordered" evidence="1">
    <location>
        <begin position="35"/>
        <end position="56"/>
    </location>
</feature>
<keyword evidence="3" id="KW-1185">Reference proteome</keyword>
<comment type="caution">
    <text evidence="2">The sequence shown here is derived from an EMBL/GenBank/DDBJ whole genome shotgun (WGS) entry which is preliminary data.</text>
</comment>
<dbReference type="STRING" id="1300349.I603_1601"/>
<dbReference type="Proteomes" id="UP000092484">
    <property type="component" value="Unassembled WGS sequence"/>
</dbReference>
<dbReference type="EMBL" id="LZYB01000003">
    <property type="protein sequence ID" value="OBV11193.1"/>
    <property type="molecule type" value="Genomic_DNA"/>
</dbReference>
<reference evidence="2 3" key="1">
    <citation type="submission" date="2016-06" db="EMBL/GenBank/DDBJ databases">
        <title>Genome sequence of Porphyrobacter dokdonensis DSW-74.</title>
        <authorList>
            <person name="Kim J.F."/>
            <person name="Song J.Y."/>
        </authorList>
    </citation>
    <scope>NUCLEOTIDE SEQUENCE [LARGE SCALE GENOMIC DNA]</scope>
    <source>
        <strain evidence="2 3">DSW-74</strain>
    </source>
</reference>
<evidence type="ECO:0000313" key="3">
    <source>
        <dbReference type="Proteomes" id="UP000092484"/>
    </source>
</evidence>